<evidence type="ECO:0000259" key="11">
    <source>
        <dbReference type="PROSITE" id="PS50893"/>
    </source>
</evidence>
<accession>A0A2N5N4L4</accession>
<protein>
    <recommendedName>
        <fullName evidence="9">Putative hemin import ATP-binding protein HrtA</fullName>
    </recommendedName>
</protein>
<dbReference type="InterPro" id="IPR003439">
    <property type="entry name" value="ABC_transporter-like_ATP-bd"/>
</dbReference>
<proteinExistence type="inferred from homology"/>
<dbReference type="InterPro" id="IPR015854">
    <property type="entry name" value="ABC_transpr_LolD-like"/>
</dbReference>
<comment type="subcellular location">
    <subcellularLocation>
        <location evidence="1">Cell membrane</location>
        <topology evidence="1">Peripheral membrane protein</topology>
    </subcellularLocation>
</comment>
<keyword evidence="3" id="KW-0813">Transport</keyword>
<dbReference type="InterPro" id="IPR003593">
    <property type="entry name" value="AAA+_ATPase"/>
</dbReference>
<evidence type="ECO:0000256" key="10">
    <source>
        <dbReference type="ARBA" id="ARBA00024721"/>
    </source>
</evidence>
<keyword evidence="4" id="KW-1003">Cell membrane</keyword>
<evidence type="ECO:0000256" key="9">
    <source>
        <dbReference type="ARBA" id="ARBA00024432"/>
    </source>
</evidence>
<comment type="similarity">
    <text evidence="8">Belongs to the ABC transporter superfamily. HrtA family.</text>
</comment>
<evidence type="ECO:0000313" key="13">
    <source>
        <dbReference type="Proteomes" id="UP000234789"/>
    </source>
</evidence>
<dbReference type="GO" id="GO:0022857">
    <property type="term" value="F:transmembrane transporter activity"/>
    <property type="evidence" value="ECO:0007669"/>
    <property type="project" value="TreeGrafter"/>
</dbReference>
<reference evidence="12 13" key="1">
    <citation type="submission" date="2017-05" db="EMBL/GenBank/DDBJ databases">
        <title>Functional genome analysis of Paenibacillus pasadenensis strain R16: insights on endophytic life style and antifungal activity.</title>
        <authorList>
            <person name="Passera A."/>
            <person name="Marcolungo L."/>
            <person name="Casati P."/>
            <person name="Brasca M."/>
            <person name="Quaglino F."/>
            <person name="Delledonne M."/>
        </authorList>
    </citation>
    <scope>NUCLEOTIDE SEQUENCE [LARGE SCALE GENOMIC DNA]</scope>
    <source>
        <strain evidence="12 13">R16</strain>
    </source>
</reference>
<name>A0A2N5N4L4_9BACL</name>
<dbReference type="InterPro" id="IPR017911">
    <property type="entry name" value="MacB-like_ATP-bd"/>
</dbReference>
<dbReference type="InterPro" id="IPR027417">
    <property type="entry name" value="P-loop_NTPase"/>
</dbReference>
<evidence type="ECO:0000256" key="8">
    <source>
        <dbReference type="ARBA" id="ARBA00024359"/>
    </source>
</evidence>
<sequence length="228" mass="24365">MNRTKAKLVLDGITHAFTDGEKERTILDGLSLEVGEGELVAVTGPSGSGKSTFLSIAGALLSPDGGEVRIDGQPLSGMDAMRLAQLRLGKLGFIFQSANLIPYLKVEEQLLLVARLAGMPRAEAAARSRELLERLGLGGRRKAYPERLSGGEKQRAAIARAWMNGPEVILADEPTASLDAARGADVMEMLRAEVKARSKAGVVVTHDERVLPFCDRVLVLDAGRLKPA</sequence>
<evidence type="ECO:0000256" key="7">
    <source>
        <dbReference type="ARBA" id="ARBA00023136"/>
    </source>
</evidence>
<dbReference type="SMART" id="SM00382">
    <property type="entry name" value="AAA"/>
    <property type="match status" value="1"/>
</dbReference>
<dbReference type="PANTHER" id="PTHR24220">
    <property type="entry name" value="IMPORT ATP-BINDING PROTEIN"/>
    <property type="match status" value="1"/>
</dbReference>
<evidence type="ECO:0000256" key="5">
    <source>
        <dbReference type="ARBA" id="ARBA00022741"/>
    </source>
</evidence>
<comment type="caution">
    <text evidence="12">The sequence shown here is derived from an EMBL/GenBank/DDBJ whole genome shotgun (WGS) entry which is preliminary data.</text>
</comment>
<keyword evidence="5" id="KW-0547">Nucleotide-binding</keyword>
<evidence type="ECO:0000256" key="1">
    <source>
        <dbReference type="ARBA" id="ARBA00004202"/>
    </source>
</evidence>
<keyword evidence="7" id="KW-0472">Membrane</keyword>
<dbReference type="Pfam" id="PF00005">
    <property type="entry name" value="ABC_tran"/>
    <property type="match status" value="1"/>
</dbReference>
<evidence type="ECO:0000256" key="3">
    <source>
        <dbReference type="ARBA" id="ARBA00022448"/>
    </source>
</evidence>
<dbReference type="EMBL" id="NFEZ01000004">
    <property type="protein sequence ID" value="PLT45296.1"/>
    <property type="molecule type" value="Genomic_DNA"/>
</dbReference>
<dbReference type="Proteomes" id="UP000234789">
    <property type="component" value="Unassembled WGS sequence"/>
</dbReference>
<dbReference type="AlphaFoldDB" id="A0A2N5N4L4"/>
<comment type="subunit">
    <text evidence="2">The complex is composed of two ATP-binding proteins (HrtA), two transmembrane proteins (HrtB) and a solute-binding protein.</text>
</comment>
<keyword evidence="6" id="KW-0067">ATP-binding</keyword>
<keyword evidence="13" id="KW-1185">Reference proteome</keyword>
<evidence type="ECO:0000256" key="4">
    <source>
        <dbReference type="ARBA" id="ARBA00022475"/>
    </source>
</evidence>
<dbReference type="GO" id="GO:0005524">
    <property type="term" value="F:ATP binding"/>
    <property type="evidence" value="ECO:0007669"/>
    <property type="project" value="UniProtKB-KW"/>
</dbReference>
<dbReference type="RefSeq" id="WP_101808925.1">
    <property type="nucleotide sequence ID" value="NZ_NFEZ01000004.1"/>
</dbReference>
<feature type="domain" description="ABC transporter" evidence="11">
    <location>
        <begin position="8"/>
        <end position="228"/>
    </location>
</feature>
<dbReference type="PROSITE" id="PS50893">
    <property type="entry name" value="ABC_TRANSPORTER_2"/>
    <property type="match status" value="1"/>
</dbReference>
<dbReference type="GO" id="GO:0005886">
    <property type="term" value="C:plasma membrane"/>
    <property type="evidence" value="ECO:0007669"/>
    <property type="project" value="UniProtKB-SubCell"/>
</dbReference>
<gene>
    <name evidence="12" type="ORF">B8V81_3727</name>
</gene>
<organism evidence="12 13">
    <name type="scientific">Paenibacillus pasadenensis</name>
    <dbReference type="NCBI Taxonomy" id="217090"/>
    <lineage>
        <taxon>Bacteria</taxon>
        <taxon>Bacillati</taxon>
        <taxon>Bacillota</taxon>
        <taxon>Bacilli</taxon>
        <taxon>Bacillales</taxon>
        <taxon>Paenibacillaceae</taxon>
        <taxon>Paenibacillus</taxon>
    </lineage>
</organism>
<dbReference type="InterPro" id="IPR017871">
    <property type="entry name" value="ABC_transporter-like_CS"/>
</dbReference>
<dbReference type="GO" id="GO:0016887">
    <property type="term" value="F:ATP hydrolysis activity"/>
    <property type="evidence" value="ECO:0007669"/>
    <property type="project" value="InterPro"/>
</dbReference>
<dbReference type="SUPFAM" id="SSF52540">
    <property type="entry name" value="P-loop containing nucleoside triphosphate hydrolases"/>
    <property type="match status" value="1"/>
</dbReference>
<dbReference type="PANTHER" id="PTHR24220:SF666">
    <property type="entry name" value="HEMIN IMPORT ATP-BINDING PROTEIN HRTA-RELATED"/>
    <property type="match status" value="1"/>
</dbReference>
<evidence type="ECO:0000313" key="12">
    <source>
        <dbReference type="EMBL" id="PLT45296.1"/>
    </source>
</evidence>
<dbReference type="CDD" id="cd03255">
    <property type="entry name" value="ABC_MJ0796_LolCDE_FtsE"/>
    <property type="match status" value="1"/>
</dbReference>
<dbReference type="Gene3D" id="3.40.50.300">
    <property type="entry name" value="P-loop containing nucleotide triphosphate hydrolases"/>
    <property type="match status" value="1"/>
</dbReference>
<evidence type="ECO:0000256" key="2">
    <source>
        <dbReference type="ARBA" id="ARBA00011131"/>
    </source>
</evidence>
<comment type="function">
    <text evidence="10">Part of the ABC transporter complex hrt involved in hemin import. Responsible for energy coupling to the transport system.</text>
</comment>
<dbReference type="PROSITE" id="PS00211">
    <property type="entry name" value="ABC_TRANSPORTER_1"/>
    <property type="match status" value="1"/>
</dbReference>
<evidence type="ECO:0000256" key="6">
    <source>
        <dbReference type="ARBA" id="ARBA00022840"/>
    </source>
</evidence>